<feature type="signal peptide" evidence="2">
    <location>
        <begin position="1"/>
        <end position="22"/>
    </location>
</feature>
<feature type="domain" description="Amidohydrolase-related" evidence="3">
    <location>
        <begin position="346"/>
        <end position="428"/>
    </location>
</feature>
<dbReference type="Gene3D" id="2.30.40.10">
    <property type="entry name" value="Urease, subunit C, domain 1"/>
    <property type="match status" value="1"/>
</dbReference>
<dbReference type="Proteomes" id="UP001597460">
    <property type="component" value="Unassembled WGS sequence"/>
</dbReference>
<evidence type="ECO:0000313" key="4">
    <source>
        <dbReference type="EMBL" id="MFD2532115.1"/>
    </source>
</evidence>
<evidence type="ECO:0000256" key="2">
    <source>
        <dbReference type="SAM" id="SignalP"/>
    </source>
</evidence>
<sequence length="448" mass="49262">MRKQLLLFAFLFAGLSMQGVFAQTTPAHALKNVTIHHTDGSITESATVVWRNGVIEAIGTNAAIPFDAFEIDGGDSLYVYPGFIDGFSTLGSPSLPRSQDLPELDDPGNPPYYRSEVQPERKPSELLTEDKNFEAFMKAGFTTAALFPNGYMLPGQVEAFYLSSSHDNVGLIKGPMGLAGSFDTAPGGWGSGAYPSTLMGVMAKFRQVMFDATALQQHIKYYEQNPEMPAPDRDRVLEAIFPLVNNSAPLFFEVDSKEHIERLLKLQDEFGFDVVIVSGKEAYAKADELKRRNIPVLAGIDFTDMPEWYAEQKKEKDSDEEEASEEEISEEEQNYREKQLAAWKAEVTNIKKLMDAGVSVGFSSSGLELKDLSAKIEILLEEGGLSETNLVTLMSANTANILGLNRTHGSLESGKNASFSVFNKAMTEEKAKVLHSISNGIIHEFNGN</sequence>
<dbReference type="PANTHER" id="PTHR43135:SF3">
    <property type="entry name" value="ALPHA-D-RIBOSE 1-METHYLPHOSPHONATE 5-TRIPHOSPHATE DIPHOSPHATASE"/>
    <property type="match status" value="1"/>
</dbReference>
<dbReference type="InterPro" id="IPR051781">
    <property type="entry name" value="Metallo-dep_Hydrolase"/>
</dbReference>
<keyword evidence="5" id="KW-1185">Reference proteome</keyword>
<feature type="region of interest" description="Disordered" evidence="1">
    <location>
        <begin position="95"/>
        <end position="124"/>
    </location>
</feature>
<organism evidence="4 5">
    <name type="scientific">Gracilimonas halophila</name>
    <dbReference type="NCBI Taxonomy" id="1834464"/>
    <lineage>
        <taxon>Bacteria</taxon>
        <taxon>Pseudomonadati</taxon>
        <taxon>Balneolota</taxon>
        <taxon>Balneolia</taxon>
        <taxon>Balneolales</taxon>
        <taxon>Balneolaceae</taxon>
        <taxon>Gracilimonas</taxon>
    </lineage>
</organism>
<dbReference type="Pfam" id="PF01979">
    <property type="entry name" value="Amidohydro_1"/>
    <property type="match status" value="1"/>
</dbReference>
<reference evidence="5" key="1">
    <citation type="journal article" date="2019" name="Int. J. Syst. Evol. Microbiol.">
        <title>The Global Catalogue of Microorganisms (GCM) 10K type strain sequencing project: providing services to taxonomists for standard genome sequencing and annotation.</title>
        <authorList>
            <consortium name="The Broad Institute Genomics Platform"/>
            <consortium name="The Broad Institute Genome Sequencing Center for Infectious Disease"/>
            <person name="Wu L."/>
            <person name="Ma J."/>
        </authorList>
    </citation>
    <scope>NUCLEOTIDE SEQUENCE [LARGE SCALE GENOMIC DNA]</scope>
    <source>
        <strain evidence="5">KCTC 52042</strain>
    </source>
</reference>
<dbReference type="InterPro" id="IPR032466">
    <property type="entry name" value="Metal_Hydrolase"/>
</dbReference>
<feature type="compositionally biased region" description="Acidic residues" evidence="1">
    <location>
        <begin position="318"/>
        <end position="332"/>
    </location>
</feature>
<evidence type="ECO:0000259" key="3">
    <source>
        <dbReference type="Pfam" id="PF01979"/>
    </source>
</evidence>
<dbReference type="SUPFAM" id="SSF51338">
    <property type="entry name" value="Composite domain of metallo-dependent hydrolases"/>
    <property type="match status" value="1"/>
</dbReference>
<evidence type="ECO:0000313" key="5">
    <source>
        <dbReference type="Proteomes" id="UP001597460"/>
    </source>
</evidence>
<proteinExistence type="predicted"/>
<name>A0ABW5JIC5_9BACT</name>
<gene>
    <name evidence="4" type="ORF">ACFSVN_06630</name>
</gene>
<dbReference type="PANTHER" id="PTHR43135">
    <property type="entry name" value="ALPHA-D-RIBOSE 1-METHYLPHOSPHONATE 5-TRIPHOSPHATE DIPHOSPHATASE"/>
    <property type="match status" value="1"/>
</dbReference>
<evidence type="ECO:0000256" key="1">
    <source>
        <dbReference type="SAM" id="MobiDB-lite"/>
    </source>
</evidence>
<comment type="caution">
    <text evidence="4">The sequence shown here is derived from an EMBL/GenBank/DDBJ whole genome shotgun (WGS) entry which is preliminary data.</text>
</comment>
<protein>
    <submittedName>
        <fullName evidence="4">Amidohydrolase family protein</fullName>
    </submittedName>
</protein>
<accession>A0ABW5JIC5</accession>
<dbReference type="SUPFAM" id="SSF51556">
    <property type="entry name" value="Metallo-dependent hydrolases"/>
    <property type="match status" value="1"/>
</dbReference>
<feature type="chain" id="PRO_5045458629" evidence="2">
    <location>
        <begin position="23"/>
        <end position="448"/>
    </location>
</feature>
<dbReference type="InterPro" id="IPR006680">
    <property type="entry name" value="Amidohydro-rel"/>
</dbReference>
<feature type="region of interest" description="Disordered" evidence="1">
    <location>
        <begin position="310"/>
        <end position="335"/>
    </location>
</feature>
<dbReference type="EMBL" id="JBHULI010000024">
    <property type="protein sequence ID" value="MFD2532115.1"/>
    <property type="molecule type" value="Genomic_DNA"/>
</dbReference>
<dbReference type="RefSeq" id="WP_390300272.1">
    <property type="nucleotide sequence ID" value="NZ_JBHULI010000024.1"/>
</dbReference>
<keyword evidence="2" id="KW-0732">Signal</keyword>
<dbReference type="InterPro" id="IPR011059">
    <property type="entry name" value="Metal-dep_hydrolase_composite"/>
</dbReference>
<dbReference type="Gene3D" id="3.20.20.140">
    <property type="entry name" value="Metal-dependent hydrolases"/>
    <property type="match status" value="1"/>
</dbReference>